<dbReference type="EMBL" id="VSSQ01044783">
    <property type="protein sequence ID" value="MPM98639.1"/>
    <property type="molecule type" value="Genomic_DNA"/>
</dbReference>
<reference evidence="1" key="1">
    <citation type="submission" date="2019-08" db="EMBL/GenBank/DDBJ databases">
        <authorList>
            <person name="Kucharzyk K."/>
            <person name="Murdoch R.W."/>
            <person name="Higgins S."/>
            <person name="Loffler F."/>
        </authorList>
    </citation>
    <scope>NUCLEOTIDE SEQUENCE</scope>
</reference>
<evidence type="ECO:0000313" key="1">
    <source>
        <dbReference type="EMBL" id="MPM98639.1"/>
    </source>
</evidence>
<sequence length="47" mass="5173">MSKVLVKLAEMFNQATIKVLVKFFQKLVVFEAAPEGFKSAQNAGWGA</sequence>
<comment type="caution">
    <text evidence="1">The sequence shown here is derived from an EMBL/GenBank/DDBJ whole genome shotgun (WGS) entry which is preliminary data.</text>
</comment>
<proteinExistence type="predicted"/>
<organism evidence="1">
    <name type="scientific">bioreactor metagenome</name>
    <dbReference type="NCBI Taxonomy" id="1076179"/>
    <lineage>
        <taxon>unclassified sequences</taxon>
        <taxon>metagenomes</taxon>
        <taxon>ecological metagenomes</taxon>
    </lineage>
</organism>
<dbReference type="AlphaFoldDB" id="A0A645EBF5"/>
<protein>
    <submittedName>
        <fullName evidence="1">Uncharacterized protein</fullName>
    </submittedName>
</protein>
<name>A0A645EBF5_9ZZZZ</name>
<gene>
    <name evidence="1" type="ORF">SDC9_145827</name>
</gene>
<accession>A0A645EBF5</accession>